<sequence length="268" mass="30494">VVRPDDMADRLLDRDKHPQWQGERTKMVYSFPTNEALWSKYAEIRAAGLRNDQGIAAATEFYRQHRAAMDEGTDVAWPERHNPDEVSAIQHAMNLRLQNEVAFWSEYQNEPLPEDVPDDDLLTADEMAAKVSGLRRGEVPVGCTHLTMFIDVQAKALFWLVAAWEDDFTGHVIDYGTEPDQKAPYFTLRDVRRTLAMAARRAGLEGSIYAGLERLTDAGLGREWRRDDGAMVRIDRCLIDANWGQSSDVVYQFCRQSKYAGVVMPRAN</sequence>
<dbReference type="GO" id="GO:0004519">
    <property type="term" value="F:endonuclease activity"/>
    <property type="evidence" value="ECO:0007669"/>
    <property type="project" value="InterPro"/>
</dbReference>
<name>X0UJJ2_9ZZZZ</name>
<dbReference type="Pfam" id="PF20454">
    <property type="entry name" value="GpA_nuclease"/>
    <property type="match status" value="1"/>
</dbReference>
<organism evidence="2">
    <name type="scientific">marine sediment metagenome</name>
    <dbReference type="NCBI Taxonomy" id="412755"/>
    <lineage>
        <taxon>unclassified sequences</taxon>
        <taxon>metagenomes</taxon>
        <taxon>ecological metagenomes</taxon>
    </lineage>
</organism>
<reference evidence="2" key="1">
    <citation type="journal article" date="2014" name="Front. Microbiol.">
        <title>High frequency of phylogenetically diverse reductive dehalogenase-homologous genes in deep subseafloor sedimentary metagenomes.</title>
        <authorList>
            <person name="Kawai M."/>
            <person name="Futagami T."/>
            <person name="Toyoda A."/>
            <person name="Takaki Y."/>
            <person name="Nishi S."/>
            <person name="Hori S."/>
            <person name="Arai W."/>
            <person name="Tsubouchi T."/>
            <person name="Morono Y."/>
            <person name="Uchiyama I."/>
            <person name="Ito T."/>
            <person name="Fujiyama A."/>
            <person name="Inagaki F."/>
            <person name="Takami H."/>
        </authorList>
    </citation>
    <scope>NUCLEOTIDE SEQUENCE</scope>
    <source>
        <strain evidence="2">Expedition CK06-06</strain>
    </source>
</reference>
<dbReference type="EMBL" id="BARS01024261">
    <property type="protein sequence ID" value="GAG05790.1"/>
    <property type="molecule type" value="Genomic_DNA"/>
</dbReference>
<evidence type="ECO:0000313" key="2">
    <source>
        <dbReference type="EMBL" id="GAG05790.1"/>
    </source>
</evidence>
<protein>
    <recommendedName>
        <fullName evidence="1">Terminase large subunit GpA endonuclease domain-containing protein</fullName>
    </recommendedName>
</protein>
<feature type="non-terminal residue" evidence="2">
    <location>
        <position position="268"/>
    </location>
</feature>
<proteinExistence type="predicted"/>
<evidence type="ECO:0000259" key="1">
    <source>
        <dbReference type="Pfam" id="PF20454"/>
    </source>
</evidence>
<dbReference type="InterPro" id="IPR046454">
    <property type="entry name" value="GpA_endonuclease"/>
</dbReference>
<dbReference type="AlphaFoldDB" id="X0UJJ2"/>
<feature type="domain" description="Terminase large subunit GpA endonuclease" evidence="1">
    <location>
        <begin position="121"/>
        <end position="259"/>
    </location>
</feature>
<accession>X0UJJ2</accession>
<comment type="caution">
    <text evidence="2">The sequence shown here is derived from an EMBL/GenBank/DDBJ whole genome shotgun (WGS) entry which is preliminary data.</text>
</comment>
<feature type="non-terminal residue" evidence="2">
    <location>
        <position position="1"/>
    </location>
</feature>
<gene>
    <name evidence="2" type="ORF">S01H1_38527</name>
</gene>